<comment type="caution">
    <text evidence="9">The sequence shown here is derived from an EMBL/GenBank/DDBJ whole genome shotgun (WGS) entry which is preliminary data.</text>
</comment>
<dbReference type="InterPro" id="IPR050975">
    <property type="entry name" value="Sleep_regulator"/>
</dbReference>
<dbReference type="Proteomes" id="UP000466442">
    <property type="component" value="Unassembled WGS sequence"/>
</dbReference>
<comment type="subcellular location">
    <subcellularLocation>
        <location evidence="1">Membrane</location>
        <topology evidence="1">Lipid-anchor</topology>
        <topology evidence="1">GPI-anchor</topology>
    </subcellularLocation>
</comment>
<dbReference type="PANTHER" id="PTHR33562:SF22">
    <property type="entry name" value="PROTEIN QUIVER"/>
    <property type="match status" value="1"/>
</dbReference>
<dbReference type="CDD" id="cd23589">
    <property type="entry name" value="TFP_LU_ECD_Rtv"/>
    <property type="match status" value="1"/>
</dbReference>
<keyword evidence="4" id="KW-0732">Signal</keyword>
<dbReference type="AlphaFoldDB" id="A0A6A4J930"/>
<evidence type="ECO:0000256" key="4">
    <source>
        <dbReference type="ARBA" id="ARBA00022729"/>
    </source>
</evidence>
<evidence type="ECO:0000256" key="6">
    <source>
        <dbReference type="ARBA" id="ARBA00023136"/>
    </source>
</evidence>
<keyword evidence="8" id="KW-0449">Lipoprotein</keyword>
<dbReference type="PANTHER" id="PTHR33562">
    <property type="entry name" value="ATILLA, ISOFORM B-RELATED-RELATED"/>
    <property type="match status" value="1"/>
</dbReference>
<keyword evidence="3" id="KW-0812">Transmembrane</keyword>
<dbReference type="OrthoDB" id="9988013at2759"/>
<gene>
    <name evidence="9" type="ORF">GE061_005927</name>
</gene>
<evidence type="ECO:0000256" key="2">
    <source>
        <dbReference type="ARBA" id="ARBA00022622"/>
    </source>
</evidence>
<accession>A0A6A4J930</accession>
<evidence type="ECO:0000256" key="1">
    <source>
        <dbReference type="ARBA" id="ARBA00004589"/>
    </source>
</evidence>
<keyword evidence="5" id="KW-1133">Transmembrane helix</keyword>
<keyword evidence="7" id="KW-0325">Glycoprotein</keyword>
<organism evidence="9 10">
    <name type="scientific">Apolygus lucorum</name>
    <name type="common">Small green plant bug</name>
    <name type="synonym">Lygocoris lucorum</name>
    <dbReference type="NCBI Taxonomy" id="248454"/>
    <lineage>
        <taxon>Eukaryota</taxon>
        <taxon>Metazoa</taxon>
        <taxon>Ecdysozoa</taxon>
        <taxon>Arthropoda</taxon>
        <taxon>Hexapoda</taxon>
        <taxon>Insecta</taxon>
        <taxon>Pterygota</taxon>
        <taxon>Neoptera</taxon>
        <taxon>Paraneoptera</taxon>
        <taxon>Hemiptera</taxon>
        <taxon>Heteroptera</taxon>
        <taxon>Panheteroptera</taxon>
        <taxon>Cimicomorpha</taxon>
        <taxon>Miridae</taxon>
        <taxon>Mirini</taxon>
        <taxon>Apolygus</taxon>
    </lineage>
</organism>
<evidence type="ECO:0000256" key="8">
    <source>
        <dbReference type="ARBA" id="ARBA00023288"/>
    </source>
</evidence>
<dbReference type="EMBL" id="WIXP02000014">
    <property type="protein sequence ID" value="KAF6199629.1"/>
    <property type="molecule type" value="Genomic_DNA"/>
</dbReference>
<dbReference type="GO" id="GO:0030431">
    <property type="term" value="P:sleep"/>
    <property type="evidence" value="ECO:0007669"/>
    <property type="project" value="InterPro"/>
</dbReference>
<evidence type="ECO:0000256" key="3">
    <source>
        <dbReference type="ARBA" id="ARBA00022692"/>
    </source>
</evidence>
<keyword evidence="10" id="KW-1185">Reference proteome</keyword>
<proteinExistence type="predicted"/>
<dbReference type="GO" id="GO:0032222">
    <property type="term" value="P:regulation of synaptic transmission, cholinergic"/>
    <property type="evidence" value="ECO:0007669"/>
    <property type="project" value="InterPro"/>
</dbReference>
<keyword evidence="2" id="KW-0336">GPI-anchor</keyword>
<evidence type="ECO:0000256" key="7">
    <source>
        <dbReference type="ARBA" id="ARBA00023180"/>
    </source>
</evidence>
<sequence>MKTSHLLLVFTASVTLVEGGFNRCFVCRSRGDLGSCKDPFIFTNASALPEEHRVQTQPCTSGWCGKILDRGANSFKDEEYGAATERLCMQRGPNDNEERCAQTIWGHTKVYMCMCQGDLCNGSAYISPSLLLLLATTFLGIFIRL</sequence>
<evidence type="ECO:0000256" key="5">
    <source>
        <dbReference type="ARBA" id="ARBA00022989"/>
    </source>
</evidence>
<evidence type="ECO:0000313" key="10">
    <source>
        <dbReference type="Proteomes" id="UP000466442"/>
    </source>
</evidence>
<reference evidence="9" key="1">
    <citation type="journal article" date="2021" name="Mol. Ecol. Resour.">
        <title>Apolygus lucorum genome provides insights into omnivorousness and mesophyll feeding.</title>
        <authorList>
            <person name="Liu Y."/>
            <person name="Liu H."/>
            <person name="Wang H."/>
            <person name="Huang T."/>
            <person name="Liu B."/>
            <person name="Yang B."/>
            <person name="Yin L."/>
            <person name="Li B."/>
            <person name="Zhang Y."/>
            <person name="Zhang S."/>
            <person name="Jiang F."/>
            <person name="Zhang X."/>
            <person name="Ren Y."/>
            <person name="Wang B."/>
            <person name="Wang S."/>
            <person name="Lu Y."/>
            <person name="Wu K."/>
            <person name="Fan W."/>
            <person name="Wang G."/>
        </authorList>
    </citation>
    <scope>NUCLEOTIDE SEQUENCE</scope>
    <source>
        <strain evidence="9">12Hb</strain>
    </source>
</reference>
<protein>
    <submittedName>
        <fullName evidence="9">Uncharacterized protein</fullName>
    </submittedName>
</protein>
<dbReference type="Pfam" id="PF17064">
    <property type="entry name" value="QVR"/>
    <property type="match status" value="1"/>
</dbReference>
<dbReference type="InterPro" id="IPR031424">
    <property type="entry name" value="QVR-like"/>
</dbReference>
<name>A0A6A4J930_APOLU</name>
<dbReference type="GO" id="GO:0098552">
    <property type="term" value="C:side of membrane"/>
    <property type="evidence" value="ECO:0007669"/>
    <property type="project" value="UniProtKB-KW"/>
</dbReference>
<evidence type="ECO:0000313" key="9">
    <source>
        <dbReference type="EMBL" id="KAF6199629.1"/>
    </source>
</evidence>
<keyword evidence="6" id="KW-0472">Membrane</keyword>